<dbReference type="InterPro" id="IPR012340">
    <property type="entry name" value="NA-bd_OB-fold"/>
</dbReference>
<protein>
    <recommendedName>
        <fullName evidence="11">Probable aspartate--tRNA ligase, cytoplasmic</fullName>
        <ecNumber evidence="3">6.1.1.12</ecNumber>
    </recommendedName>
</protein>
<keyword evidence="9" id="KW-0030">Aminoacyl-tRNA synthetase</keyword>
<comment type="catalytic activity">
    <reaction evidence="10">
        <text>tRNA(Asp) + L-aspartate + ATP = L-aspartyl-tRNA(Asp) + AMP + diphosphate</text>
        <dbReference type="Rhea" id="RHEA:19649"/>
        <dbReference type="Rhea" id="RHEA-COMP:9660"/>
        <dbReference type="Rhea" id="RHEA-COMP:9678"/>
        <dbReference type="ChEBI" id="CHEBI:29991"/>
        <dbReference type="ChEBI" id="CHEBI:30616"/>
        <dbReference type="ChEBI" id="CHEBI:33019"/>
        <dbReference type="ChEBI" id="CHEBI:78442"/>
        <dbReference type="ChEBI" id="CHEBI:78516"/>
        <dbReference type="ChEBI" id="CHEBI:456215"/>
        <dbReference type="EC" id="6.1.1.12"/>
    </reaction>
</comment>
<dbReference type="Pfam" id="PF00152">
    <property type="entry name" value="tRNA-synt_2"/>
    <property type="match status" value="1"/>
</dbReference>
<dbReference type="Proteomes" id="UP000033483">
    <property type="component" value="Unassembled WGS sequence"/>
</dbReference>
<feature type="compositionally biased region" description="Low complexity" evidence="12">
    <location>
        <begin position="127"/>
        <end position="171"/>
    </location>
</feature>
<dbReference type="NCBIfam" id="NF003483">
    <property type="entry name" value="PRK05159.1"/>
    <property type="match status" value="1"/>
</dbReference>
<evidence type="ECO:0000256" key="10">
    <source>
        <dbReference type="ARBA" id="ARBA00047904"/>
    </source>
</evidence>
<feature type="region of interest" description="Disordered" evidence="12">
    <location>
        <begin position="1"/>
        <end position="80"/>
    </location>
</feature>
<dbReference type="InterPro" id="IPR002312">
    <property type="entry name" value="Asp/Asn-tRNA-synth_IIb"/>
</dbReference>
<sequence length="955" mass="104014">MASPGSSTLSRIFRLSHGSHSPDSSSAPSGPRKSCSSIDASVPRNHRQILRSLNSPARSSSLDSQTHPKDPPVRRSSDFPFPLSIPAALYASHRRVHKGADTSPAPSPLKAFGSHKLSRRRKPKTTPPGHQSTSSQSSTTEDSTTSTSILSSTTEPTTTATPSATPVSASADLPRFNGPSFSLGTVQPPPAATSIGQLATYGSVGDVLTFRARLSHQRPVSAHLTFLLLRDGLSSIQAVVRNAPVDVVRWVQRLRDESIVSVTGTLVLPPAPVRSATVKALELVVDALALVAPVGRPLAVDNYHAPDSLRARMADRVVDLRHPANAALFRVRAMVLRKFRESLDDMGFIEINTPKLQPAATESGAEVFKVNYFGRRAFLAQSPQLAKQMAIAADFKRVYEIGPVFRAENSNTHRHLTEYIGLDIEMELQNDHYELLSVVDTTLKNIIRAVQQMPELAVVRQRWPSSDLVILDKTPIIPFVEGIEMLRADGNTEIEVADLSTRDEIRLGELVRQKYGTDYYILDKFPSSARPFYAQRIGDSAFTNGFDIFLRGQEISSGGQRIHDAAVLRRSLRNSGIADAGMEEYIGAFDAGAPPHGGAGFGLERILMLLLQLGDVRYASLFYRDPKSLPEKPVGLAHPHADTTKPGRMPPLEDLIANYGDSSNTAWLDDRFEVWRHTATGAAVGFVRQGKLAIITGNPLCDASQYGDVIHAFLAFLGGERLTPVWMLVSSAVEHILAHLSWRTLSCTTEQRVDTTATAPGTERHERRAARHGVSVREVRPDADLRTRIDVQIGRWRASRSGRQVHLTSVRPWIDEGHRRYFVAEAGGEVCGLVVLTQLARQHGWQIKWALDFPGAPGGSIEVLIGRALAAAGGPATFGAGPARRLTAGANMSGAKATILAKTYAGLMEGLSLGKKSDFRAKFGIKDEALWICYPAHGVGVMDLKNLMKFFEHGE</sequence>
<feature type="compositionally biased region" description="Low complexity" evidence="12">
    <location>
        <begin position="16"/>
        <end position="31"/>
    </location>
</feature>
<feature type="domain" description="Aminoacyl-transfer RNA synthetases class-II family profile" evidence="13">
    <location>
        <begin position="329"/>
        <end position="630"/>
    </location>
</feature>
<comment type="caution">
    <text evidence="14">The sequence shown here is derived from an EMBL/GenBank/DDBJ whole genome shotgun (WGS) entry which is preliminary data.</text>
</comment>
<reference evidence="14" key="1">
    <citation type="submission" date="2015-03" db="EMBL/GenBank/DDBJ databases">
        <authorList>
            <person name="Radwan O."/>
            <person name="Al-Naeli F.A."/>
            <person name="Rendon G.A."/>
            <person name="Fields C."/>
        </authorList>
    </citation>
    <scope>NUCLEOTIDE SEQUENCE [LARGE SCALE GENOMIC DNA]</scope>
    <source>
        <strain evidence="14">CR-DP1</strain>
    </source>
</reference>
<evidence type="ECO:0000256" key="5">
    <source>
        <dbReference type="ARBA" id="ARBA00022598"/>
    </source>
</evidence>
<dbReference type="GO" id="GO:0005829">
    <property type="term" value="C:cytosol"/>
    <property type="evidence" value="ECO:0007669"/>
    <property type="project" value="TreeGrafter"/>
</dbReference>
<evidence type="ECO:0000313" key="15">
    <source>
        <dbReference type="Proteomes" id="UP000033483"/>
    </source>
</evidence>
<dbReference type="InterPro" id="IPR045864">
    <property type="entry name" value="aa-tRNA-synth_II/BPL/LPL"/>
</dbReference>
<feature type="compositionally biased region" description="Polar residues" evidence="12">
    <location>
        <begin position="1"/>
        <end position="10"/>
    </location>
</feature>
<keyword evidence="5" id="KW-0436">Ligase</keyword>
<dbReference type="Pfam" id="PF09924">
    <property type="entry name" value="LPG_synthase_C"/>
    <property type="match status" value="1"/>
</dbReference>
<keyword evidence="8" id="KW-0648">Protein biosynthesis</keyword>
<feature type="compositionally biased region" description="Basic and acidic residues" evidence="12">
    <location>
        <begin position="66"/>
        <end position="77"/>
    </location>
</feature>
<organism evidence="14 15">
    <name type="scientific">Thielaviopsis punctulata</name>
    <dbReference type="NCBI Taxonomy" id="72032"/>
    <lineage>
        <taxon>Eukaryota</taxon>
        <taxon>Fungi</taxon>
        <taxon>Dikarya</taxon>
        <taxon>Ascomycota</taxon>
        <taxon>Pezizomycotina</taxon>
        <taxon>Sordariomycetes</taxon>
        <taxon>Hypocreomycetidae</taxon>
        <taxon>Microascales</taxon>
        <taxon>Ceratocystidaceae</taxon>
        <taxon>Thielaviopsis</taxon>
    </lineage>
</organism>
<evidence type="ECO:0000256" key="7">
    <source>
        <dbReference type="ARBA" id="ARBA00022840"/>
    </source>
</evidence>
<feature type="region of interest" description="Disordered" evidence="12">
    <location>
        <begin position="94"/>
        <end position="173"/>
    </location>
</feature>
<keyword evidence="15" id="KW-1185">Reference proteome</keyword>
<dbReference type="OrthoDB" id="372395at2759"/>
<evidence type="ECO:0000256" key="3">
    <source>
        <dbReference type="ARBA" id="ARBA00012841"/>
    </source>
</evidence>
<keyword evidence="7" id="KW-0067">ATP-binding</keyword>
<evidence type="ECO:0000256" key="11">
    <source>
        <dbReference type="ARBA" id="ARBA00070516"/>
    </source>
</evidence>
<dbReference type="GO" id="GO:0003723">
    <property type="term" value="F:RNA binding"/>
    <property type="evidence" value="ECO:0007669"/>
    <property type="project" value="TreeGrafter"/>
</dbReference>
<dbReference type="GO" id="GO:0005524">
    <property type="term" value="F:ATP binding"/>
    <property type="evidence" value="ECO:0007669"/>
    <property type="project" value="UniProtKB-KW"/>
</dbReference>
<dbReference type="SUPFAM" id="SSF50249">
    <property type="entry name" value="Nucleic acid-binding proteins"/>
    <property type="match status" value="1"/>
</dbReference>
<dbReference type="GO" id="GO:0004815">
    <property type="term" value="F:aspartate-tRNA ligase activity"/>
    <property type="evidence" value="ECO:0007669"/>
    <property type="project" value="UniProtKB-EC"/>
</dbReference>
<evidence type="ECO:0000256" key="9">
    <source>
        <dbReference type="ARBA" id="ARBA00023146"/>
    </source>
</evidence>
<evidence type="ECO:0000256" key="8">
    <source>
        <dbReference type="ARBA" id="ARBA00022917"/>
    </source>
</evidence>
<dbReference type="PANTHER" id="PTHR43450">
    <property type="entry name" value="ASPARTYL-TRNA SYNTHETASE"/>
    <property type="match status" value="1"/>
</dbReference>
<dbReference type="PANTHER" id="PTHR43450:SF2">
    <property type="entry name" value="ASPARTATE--TRNA LIGASE"/>
    <property type="match status" value="1"/>
</dbReference>
<evidence type="ECO:0000259" key="13">
    <source>
        <dbReference type="PROSITE" id="PS50862"/>
    </source>
</evidence>
<proteinExistence type="inferred from homology"/>
<comment type="subcellular location">
    <subcellularLocation>
        <location evidence="1">Cytoplasm</location>
    </subcellularLocation>
</comment>
<dbReference type="EMBL" id="LAEV01001610">
    <property type="protein sequence ID" value="KKA27656.1"/>
    <property type="molecule type" value="Genomic_DNA"/>
</dbReference>
<dbReference type="EC" id="6.1.1.12" evidence="3"/>
<evidence type="ECO:0000256" key="2">
    <source>
        <dbReference type="ARBA" id="ARBA00005312"/>
    </source>
</evidence>
<dbReference type="InterPro" id="IPR004523">
    <property type="entry name" value="Asp-tRNA_synthase_2"/>
</dbReference>
<evidence type="ECO:0000313" key="14">
    <source>
        <dbReference type="EMBL" id="KKA27656.1"/>
    </source>
</evidence>
<dbReference type="InterPro" id="IPR024320">
    <property type="entry name" value="LPG_synthase_C"/>
</dbReference>
<dbReference type="PROSITE" id="PS50862">
    <property type="entry name" value="AA_TRNA_LIGASE_II"/>
    <property type="match status" value="1"/>
</dbReference>
<evidence type="ECO:0000256" key="12">
    <source>
        <dbReference type="SAM" id="MobiDB-lite"/>
    </source>
</evidence>
<dbReference type="Gene3D" id="2.40.50.140">
    <property type="entry name" value="Nucleic acid-binding proteins"/>
    <property type="match status" value="1"/>
</dbReference>
<dbReference type="SUPFAM" id="SSF55681">
    <property type="entry name" value="Class II aaRS and biotin synthetases"/>
    <property type="match status" value="1"/>
</dbReference>
<dbReference type="FunFam" id="3.30.930.10:FF:000038">
    <property type="entry name" value="Aspartate--tRNA ligase"/>
    <property type="match status" value="1"/>
</dbReference>
<keyword evidence="6" id="KW-0547">Nucleotide-binding</keyword>
<dbReference type="AlphaFoldDB" id="A0A0F4ZC01"/>
<evidence type="ECO:0000256" key="4">
    <source>
        <dbReference type="ARBA" id="ARBA00022490"/>
    </source>
</evidence>
<name>A0A0F4ZC01_9PEZI</name>
<keyword evidence="4" id="KW-0963">Cytoplasm</keyword>
<dbReference type="InterPro" id="IPR006195">
    <property type="entry name" value="aa-tRNA-synth_II"/>
</dbReference>
<dbReference type="GO" id="GO:0006422">
    <property type="term" value="P:aspartyl-tRNA aminoacylation"/>
    <property type="evidence" value="ECO:0007669"/>
    <property type="project" value="InterPro"/>
</dbReference>
<accession>A0A0F4ZC01</accession>
<comment type="similarity">
    <text evidence="2">Belongs to the class-II aminoacyl-tRNA synthetase family. Type 2 subfamily.</text>
</comment>
<gene>
    <name evidence="14" type="ORF">TD95_001258</name>
</gene>
<evidence type="ECO:0000256" key="6">
    <source>
        <dbReference type="ARBA" id="ARBA00022741"/>
    </source>
</evidence>
<dbReference type="InterPro" id="IPR004364">
    <property type="entry name" value="Aa-tRNA-synt_II"/>
</dbReference>
<feature type="compositionally biased region" description="Polar residues" evidence="12">
    <location>
        <begin position="51"/>
        <end position="65"/>
    </location>
</feature>
<dbReference type="CDD" id="cd04320">
    <property type="entry name" value="AspRS_cyto_N"/>
    <property type="match status" value="1"/>
</dbReference>
<dbReference type="Gene3D" id="3.30.930.10">
    <property type="entry name" value="Bira Bifunctional Protein, Domain 2"/>
    <property type="match status" value="1"/>
</dbReference>
<evidence type="ECO:0000256" key="1">
    <source>
        <dbReference type="ARBA" id="ARBA00004496"/>
    </source>
</evidence>
<dbReference type="GO" id="GO:0017101">
    <property type="term" value="C:aminoacyl-tRNA synthetase multienzyme complex"/>
    <property type="evidence" value="ECO:0007669"/>
    <property type="project" value="TreeGrafter"/>
</dbReference>
<dbReference type="PRINTS" id="PR01042">
    <property type="entry name" value="TRNASYNTHASP"/>
</dbReference>